<feature type="non-terminal residue" evidence="1">
    <location>
        <position position="1"/>
    </location>
</feature>
<gene>
    <name evidence="1" type="primary">TMA16</name>
    <name evidence="1" type="ORF">IWW38_005569</name>
</gene>
<keyword evidence="2" id="KW-1185">Reference proteome</keyword>
<sequence>RKRVSKIKDKEKAHPYSRKARQINRAMHKETNIAKAKSDRINMALGRGQKVVWFRDNMDKDDKANDSDDSEEEEDEEEEVDAKLKKKTWTMLELRQLVDVYLARNSGEVETILAKKSEGKNLLQKESLFLQLVESEIKEAKLAGVEVPDLTNGAVVKALRAWDGDLNSITTIKLVSCKPASIIPIEEEAKKNIRRGDNTAKADRVPQLLTEQQAIELATGMVVN</sequence>
<dbReference type="EMBL" id="JANBVB010002676">
    <property type="protein sequence ID" value="KAJ2883229.1"/>
    <property type="molecule type" value="Genomic_DNA"/>
</dbReference>
<protein>
    <submittedName>
        <fullName evidence="1">Translation machinery-associated protein 16</fullName>
    </submittedName>
</protein>
<proteinExistence type="predicted"/>
<evidence type="ECO:0000313" key="1">
    <source>
        <dbReference type="EMBL" id="KAJ2883229.1"/>
    </source>
</evidence>
<comment type="caution">
    <text evidence="1">The sequence shown here is derived from an EMBL/GenBank/DDBJ whole genome shotgun (WGS) entry which is preliminary data.</text>
</comment>
<dbReference type="Proteomes" id="UP001139981">
    <property type="component" value="Unassembled WGS sequence"/>
</dbReference>
<reference evidence="1" key="1">
    <citation type="submission" date="2022-07" db="EMBL/GenBank/DDBJ databases">
        <title>Phylogenomic reconstructions and comparative analyses of Kickxellomycotina fungi.</title>
        <authorList>
            <person name="Reynolds N.K."/>
            <person name="Stajich J.E."/>
            <person name="Barry K."/>
            <person name="Grigoriev I.V."/>
            <person name="Crous P."/>
            <person name="Smith M.E."/>
        </authorList>
    </citation>
    <scope>NUCLEOTIDE SEQUENCE</scope>
    <source>
        <strain evidence="1">CBS 190363</strain>
    </source>
</reference>
<name>A0ACC1LVB9_9FUNG</name>
<organism evidence="1 2">
    <name type="scientific">Coemansia aciculifera</name>
    <dbReference type="NCBI Taxonomy" id="417176"/>
    <lineage>
        <taxon>Eukaryota</taxon>
        <taxon>Fungi</taxon>
        <taxon>Fungi incertae sedis</taxon>
        <taxon>Zoopagomycota</taxon>
        <taxon>Kickxellomycotina</taxon>
        <taxon>Kickxellomycetes</taxon>
        <taxon>Kickxellales</taxon>
        <taxon>Kickxellaceae</taxon>
        <taxon>Coemansia</taxon>
    </lineage>
</organism>
<accession>A0ACC1LVB9</accession>
<evidence type="ECO:0000313" key="2">
    <source>
        <dbReference type="Proteomes" id="UP001139981"/>
    </source>
</evidence>